<gene>
    <name evidence="3" type="ORF">BECKFW1821A_GA0114235_10626</name>
    <name evidence="4" type="ORF">BECKFW1821B_GA0114236_10507</name>
</gene>
<accession>A0A450SZR7</accession>
<dbReference type="GO" id="GO:0016757">
    <property type="term" value="F:glycosyltransferase activity"/>
    <property type="evidence" value="ECO:0007669"/>
    <property type="project" value="InterPro"/>
</dbReference>
<feature type="domain" description="Glycosyl transferase family 1" evidence="1">
    <location>
        <begin position="198"/>
        <end position="333"/>
    </location>
</feature>
<evidence type="ECO:0000259" key="2">
    <source>
        <dbReference type="Pfam" id="PF13439"/>
    </source>
</evidence>
<dbReference type="Pfam" id="PF00534">
    <property type="entry name" value="Glycos_transf_1"/>
    <property type="match status" value="1"/>
</dbReference>
<dbReference type="InterPro" id="IPR050194">
    <property type="entry name" value="Glycosyltransferase_grp1"/>
</dbReference>
<dbReference type="EMBL" id="CAADEW010000062">
    <property type="protein sequence ID" value="VFJ56556.1"/>
    <property type="molecule type" value="Genomic_DNA"/>
</dbReference>
<evidence type="ECO:0000259" key="1">
    <source>
        <dbReference type="Pfam" id="PF00534"/>
    </source>
</evidence>
<name>A0A450SZR7_9GAMM</name>
<feature type="domain" description="Glycosyltransferase subfamily 4-like N-terminal" evidence="2">
    <location>
        <begin position="15"/>
        <end position="186"/>
    </location>
</feature>
<evidence type="ECO:0000313" key="4">
    <source>
        <dbReference type="EMBL" id="VFJ59721.1"/>
    </source>
</evidence>
<dbReference type="SUPFAM" id="SSF53756">
    <property type="entry name" value="UDP-Glycosyltransferase/glycogen phosphorylase"/>
    <property type="match status" value="1"/>
</dbReference>
<dbReference type="AlphaFoldDB" id="A0A450SZR7"/>
<proteinExistence type="predicted"/>
<dbReference type="GO" id="GO:0009250">
    <property type="term" value="P:glucan biosynthetic process"/>
    <property type="evidence" value="ECO:0007669"/>
    <property type="project" value="InterPro"/>
</dbReference>
<protein>
    <submittedName>
        <fullName evidence="4">Glycogen synthase (ADP-glucose)</fullName>
    </submittedName>
</protein>
<dbReference type="PANTHER" id="PTHR45947">
    <property type="entry name" value="SULFOQUINOVOSYL TRANSFERASE SQD2"/>
    <property type="match status" value="1"/>
</dbReference>
<dbReference type="InterPro" id="IPR011875">
    <property type="entry name" value="M1P_synthase"/>
</dbReference>
<reference evidence="4" key="1">
    <citation type="submission" date="2019-02" db="EMBL/GenBank/DDBJ databases">
        <authorList>
            <person name="Gruber-Vodicka R. H."/>
            <person name="Seah K. B. B."/>
        </authorList>
    </citation>
    <scope>NUCLEOTIDE SEQUENCE</scope>
    <source>
        <strain evidence="4">BECK_BZ106</strain>
        <strain evidence="3">BECK_BZ15</strain>
    </source>
</reference>
<sequence length="410" mass="46393">MKALFLTNEYPPNIYGGAGVHVDYLTRELAKLVNIEVRCFGNQKSESEHLKVTGYGVDDQMFEHTDGRLKSPLQSLNRCVGFNADPVDADLVHCHTWYTHFGGILAKQTYGIPLVITTHSLEPLRPWKREQLGRGYDVSCWIEKTAMEMADCIIAVSQGMKDDVLRLFDVDPEKIKVIYNGIDTDEYQPTASRETLLQYGIDPDTPYVLFVGRITRQKGIIHLVNAISYLDPDIQVVLCAGAPDTEEIAQEMRNGVAAVQEKRKHIVWIDEMVPKKTAIELYANAAVFCCPSIYEPFGIINLEAMACATPVVASAVGGIREVVIHEETGFLVHLDQYQESPFEARNPDEFAQALAEPINHLMRDEDLRQRMGEAGRKRATDVFSWRTIAREVRDLYQVLVEPWEHERTNP</sequence>
<dbReference type="InterPro" id="IPR001296">
    <property type="entry name" value="Glyco_trans_1"/>
</dbReference>
<dbReference type="EMBL" id="CAADFD010000050">
    <property type="protein sequence ID" value="VFJ59721.1"/>
    <property type="molecule type" value="Genomic_DNA"/>
</dbReference>
<dbReference type="CDD" id="cd03801">
    <property type="entry name" value="GT4_PimA-like"/>
    <property type="match status" value="1"/>
</dbReference>
<dbReference type="Pfam" id="PF13439">
    <property type="entry name" value="Glyco_transf_4"/>
    <property type="match status" value="1"/>
</dbReference>
<organism evidence="4">
    <name type="scientific">Candidatus Kentrum sp. FW</name>
    <dbReference type="NCBI Taxonomy" id="2126338"/>
    <lineage>
        <taxon>Bacteria</taxon>
        <taxon>Pseudomonadati</taxon>
        <taxon>Pseudomonadota</taxon>
        <taxon>Gammaproteobacteria</taxon>
        <taxon>Candidatus Kentrum</taxon>
    </lineage>
</organism>
<dbReference type="InterPro" id="IPR028098">
    <property type="entry name" value="Glyco_trans_4-like_N"/>
</dbReference>
<dbReference type="PANTHER" id="PTHR45947:SF14">
    <property type="entry name" value="SLL1723 PROTEIN"/>
    <property type="match status" value="1"/>
</dbReference>
<dbReference type="NCBIfam" id="TIGR02149">
    <property type="entry name" value="glgA_Coryne"/>
    <property type="match status" value="1"/>
</dbReference>
<dbReference type="Gene3D" id="3.40.50.2000">
    <property type="entry name" value="Glycogen Phosphorylase B"/>
    <property type="match status" value="2"/>
</dbReference>
<evidence type="ECO:0000313" key="3">
    <source>
        <dbReference type="EMBL" id="VFJ56556.1"/>
    </source>
</evidence>